<protein>
    <submittedName>
        <fullName evidence="3">Uncharacterized protein</fullName>
    </submittedName>
</protein>
<dbReference type="GO" id="GO:0005579">
    <property type="term" value="C:membrane attack complex"/>
    <property type="evidence" value="ECO:0007669"/>
    <property type="project" value="InterPro"/>
</dbReference>
<reference evidence="3" key="2">
    <citation type="submission" date="2025-09" db="UniProtKB">
        <authorList>
            <consortium name="Ensembl"/>
        </authorList>
    </citation>
    <scope>IDENTIFICATION</scope>
</reference>
<proteinExistence type="predicted"/>
<organism evidence="3 4">
    <name type="scientific">Periophthalmus magnuspinnatus</name>
    <dbReference type="NCBI Taxonomy" id="409849"/>
    <lineage>
        <taxon>Eukaryota</taxon>
        <taxon>Metazoa</taxon>
        <taxon>Chordata</taxon>
        <taxon>Craniata</taxon>
        <taxon>Vertebrata</taxon>
        <taxon>Euteleostomi</taxon>
        <taxon>Actinopterygii</taxon>
        <taxon>Neopterygii</taxon>
        <taxon>Teleostei</taxon>
        <taxon>Neoteleostei</taxon>
        <taxon>Acanthomorphata</taxon>
        <taxon>Gobiaria</taxon>
        <taxon>Gobiiformes</taxon>
        <taxon>Gobioidei</taxon>
        <taxon>Gobiidae</taxon>
        <taxon>Oxudercinae</taxon>
        <taxon>Periophthalmus</taxon>
    </lineage>
</organism>
<dbReference type="GO" id="GO:0006956">
    <property type="term" value="P:complement activation"/>
    <property type="evidence" value="ECO:0007669"/>
    <property type="project" value="InterPro"/>
</dbReference>
<dbReference type="STRING" id="409849.ENSPMGP00000009652"/>
<dbReference type="AlphaFoldDB" id="A0A3B3ZY32"/>
<feature type="region of interest" description="Disordered" evidence="1">
    <location>
        <begin position="31"/>
        <end position="50"/>
    </location>
</feature>
<evidence type="ECO:0000256" key="1">
    <source>
        <dbReference type="SAM" id="MobiDB-lite"/>
    </source>
</evidence>
<sequence>FVTMAKRWWYRLVVVLLMLWVLSEVGEGQMSRARPQRPKKKKNPEDEEIPVPQEINIDINQVRESQWRNIMAYTMILQATAILNRLIMLNVSTESGNNPKNDIKVTILDTDYISYAILVYEVQMSKVRKTTMKLFGKSVERLHEPTLLKFETTAATRNFGLAYMFPFPTYSYCDTVDEEHIISKFDFKDLLNST</sequence>
<reference evidence="3" key="1">
    <citation type="submission" date="2025-08" db="UniProtKB">
        <authorList>
            <consortium name="Ensembl"/>
        </authorList>
    </citation>
    <scope>IDENTIFICATION</scope>
</reference>
<evidence type="ECO:0000256" key="2">
    <source>
        <dbReference type="SAM" id="SignalP"/>
    </source>
</evidence>
<keyword evidence="2" id="KW-0732">Signal</keyword>
<dbReference type="InterPro" id="IPR012674">
    <property type="entry name" value="Calycin"/>
</dbReference>
<dbReference type="PANTHER" id="PTHR47304:SF1">
    <property type="entry name" value="COMPLEMENT COMPONENT C8 GAMMA CHAIN"/>
    <property type="match status" value="1"/>
</dbReference>
<dbReference type="SUPFAM" id="SSF50814">
    <property type="entry name" value="Lipocalins"/>
    <property type="match status" value="1"/>
</dbReference>
<evidence type="ECO:0000313" key="3">
    <source>
        <dbReference type="Ensembl" id="ENSPMGP00000009652.1"/>
    </source>
</evidence>
<evidence type="ECO:0000313" key="4">
    <source>
        <dbReference type="Proteomes" id="UP000261520"/>
    </source>
</evidence>
<feature type="signal peptide" evidence="2">
    <location>
        <begin position="1"/>
        <end position="28"/>
    </location>
</feature>
<feature type="chain" id="PRO_5017205192" evidence="2">
    <location>
        <begin position="29"/>
        <end position="194"/>
    </location>
</feature>
<keyword evidence="4" id="KW-1185">Reference proteome</keyword>
<dbReference type="Proteomes" id="UP000261520">
    <property type="component" value="Unplaced"/>
</dbReference>
<name>A0A3B3ZY32_9GOBI</name>
<dbReference type="Ensembl" id="ENSPMGT00000010294.1">
    <property type="protein sequence ID" value="ENSPMGP00000009652.1"/>
    <property type="gene ID" value="ENSPMGG00000007997.1"/>
</dbReference>
<accession>A0A3B3ZY32</accession>
<dbReference type="InterPro" id="IPR043245">
    <property type="entry name" value="C8G"/>
</dbReference>
<dbReference type="Gene3D" id="2.40.128.20">
    <property type="match status" value="1"/>
</dbReference>
<dbReference type="PANTHER" id="PTHR47304">
    <property type="entry name" value="COMPLEMENT COMPONENT C8 GAMMA CHAIN"/>
    <property type="match status" value="1"/>
</dbReference>